<dbReference type="SUPFAM" id="SSF160240">
    <property type="entry name" value="Cation efflux protein cytoplasmic domain-like"/>
    <property type="match status" value="1"/>
</dbReference>
<dbReference type="PANTHER" id="PTHR43840">
    <property type="entry name" value="MITOCHONDRIAL METAL TRANSPORTER 1-RELATED"/>
    <property type="match status" value="1"/>
</dbReference>
<proteinExistence type="predicted"/>
<feature type="transmembrane region" description="Helical" evidence="6">
    <location>
        <begin position="172"/>
        <end position="200"/>
    </location>
</feature>
<evidence type="ECO:0000259" key="7">
    <source>
        <dbReference type="Pfam" id="PF01545"/>
    </source>
</evidence>
<feature type="domain" description="Cation efflux protein transmembrane" evidence="7">
    <location>
        <begin position="21"/>
        <end position="214"/>
    </location>
</feature>
<dbReference type="SUPFAM" id="SSF161111">
    <property type="entry name" value="Cation efflux protein transmembrane domain-like"/>
    <property type="match status" value="1"/>
</dbReference>
<accession>A0ABY8PTP2</accession>
<keyword evidence="4 6" id="KW-1133">Transmembrane helix</keyword>
<sequence length="319" mass="35873">MQRGDGVDYIEREKLSTKSSIISIIVNTLLALFKILIGFFTNSMAILADGLDTATDILTSFMTLIAGKISNKPPDVEHPYGHERAETIATKVVSLIIIYAGFEVLISSIKRLINKDIIIDNVVYVIAIASISVISKFLLYKYRLSIGKKINSNAIIADALNMRNDILTSSSVLIGMFVLYFTGIWWLDSIIAILVSFMILKTGFEQFMESSNEFMESSPELKEIYNIVINEAKSCNCVKNPHKIRARKFGYKIFVDMHIELPPDMTVKEANDITAKLEEKIKEKNNSIRDIVIHIEPYGNAEKECFGINSDNIKDLKGE</sequence>
<dbReference type="Gene3D" id="1.20.1510.10">
    <property type="entry name" value="Cation efflux protein transmembrane domain"/>
    <property type="match status" value="1"/>
</dbReference>
<keyword evidence="3 6" id="KW-0812">Transmembrane</keyword>
<dbReference type="InterPro" id="IPR036837">
    <property type="entry name" value="Cation_efflux_CTD_sf"/>
</dbReference>
<dbReference type="PANTHER" id="PTHR43840:SF50">
    <property type="entry name" value="MANGANESE EFFLUX SYSTEM PROTEIN MNES"/>
    <property type="match status" value="1"/>
</dbReference>
<feature type="domain" description="Cation efflux protein cytoplasmic" evidence="8">
    <location>
        <begin position="223"/>
        <end position="298"/>
    </location>
</feature>
<evidence type="ECO:0000313" key="9">
    <source>
        <dbReference type="EMBL" id="WGS66001.1"/>
    </source>
</evidence>
<dbReference type="InterPro" id="IPR027469">
    <property type="entry name" value="Cation_efflux_TMD_sf"/>
</dbReference>
<dbReference type="Pfam" id="PF01545">
    <property type="entry name" value="Cation_efflux"/>
    <property type="match status" value="1"/>
</dbReference>
<keyword evidence="2" id="KW-0813">Transport</keyword>
<dbReference type="InterPro" id="IPR027470">
    <property type="entry name" value="Cation_efflux_CTD"/>
</dbReference>
<keyword evidence="5 6" id="KW-0472">Membrane</keyword>
<keyword evidence="10" id="KW-1185">Reference proteome</keyword>
<gene>
    <name evidence="9" type="ORF">JRV97_05480</name>
</gene>
<protein>
    <submittedName>
        <fullName evidence="9">Cation transporter</fullName>
    </submittedName>
</protein>
<dbReference type="InterPro" id="IPR058533">
    <property type="entry name" value="Cation_efflux_TM"/>
</dbReference>
<dbReference type="NCBIfam" id="TIGR01297">
    <property type="entry name" value="CDF"/>
    <property type="match status" value="1"/>
</dbReference>
<organism evidence="9 10">
    <name type="scientific">Marinitoga aeolica</name>
    <dbReference type="NCBI Taxonomy" id="2809031"/>
    <lineage>
        <taxon>Bacteria</taxon>
        <taxon>Thermotogati</taxon>
        <taxon>Thermotogota</taxon>
        <taxon>Thermotogae</taxon>
        <taxon>Petrotogales</taxon>
        <taxon>Petrotogaceae</taxon>
        <taxon>Marinitoga</taxon>
    </lineage>
</organism>
<comment type="subcellular location">
    <subcellularLocation>
        <location evidence="1">Membrane</location>
        <topology evidence="1">Multi-pass membrane protein</topology>
    </subcellularLocation>
</comment>
<evidence type="ECO:0000259" key="8">
    <source>
        <dbReference type="Pfam" id="PF16916"/>
    </source>
</evidence>
<dbReference type="EMBL" id="CP069362">
    <property type="protein sequence ID" value="WGS66001.1"/>
    <property type="molecule type" value="Genomic_DNA"/>
</dbReference>
<evidence type="ECO:0000256" key="3">
    <source>
        <dbReference type="ARBA" id="ARBA00022692"/>
    </source>
</evidence>
<feature type="transmembrane region" description="Helical" evidence="6">
    <location>
        <begin position="118"/>
        <end position="139"/>
    </location>
</feature>
<dbReference type="InterPro" id="IPR050291">
    <property type="entry name" value="CDF_Transporter"/>
</dbReference>
<evidence type="ECO:0000313" key="10">
    <source>
        <dbReference type="Proteomes" id="UP001232493"/>
    </source>
</evidence>
<reference evidence="9 10" key="1">
    <citation type="submission" date="2021-02" db="EMBL/GenBank/DDBJ databases">
        <title>Characterization of Marinitoga sp. nov. str. BP5-C20A.</title>
        <authorList>
            <person name="Erauso G."/>
            <person name="Postec A."/>
        </authorList>
    </citation>
    <scope>NUCLEOTIDE SEQUENCE [LARGE SCALE GENOMIC DNA]</scope>
    <source>
        <strain evidence="9 10">BP5-C20A</strain>
    </source>
</reference>
<evidence type="ECO:0000256" key="2">
    <source>
        <dbReference type="ARBA" id="ARBA00022448"/>
    </source>
</evidence>
<dbReference type="Proteomes" id="UP001232493">
    <property type="component" value="Chromosome"/>
</dbReference>
<evidence type="ECO:0000256" key="1">
    <source>
        <dbReference type="ARBA" id="ARBA00004141"/>
    </source>
</evidence>
<feature type="transmembrane region" description="Helical" evidence="6">
    <location>
        <begin position="21"/>
        <end position="41"/>
    </location>
</feature>
<evidence type="ECO:0000256" key="4">
    <source>
        <dbReference type="ARBA" id="ARBA00022989"/>
    </source>
</evidence>
<dbReference type="Pfam" id="PF16916">
    <property type="entry name" value="ZT_dimer"/>
    <property type="match status" value="1"/>
</dbReference>
<dbReference type="InterPro" id="IPR002524">
    <property type="entry name" value="Cation_efflux"/>
</dbReference>
<dbReference type="Gene3D" id="3.30.70.1350">
    <property type="entry name" value="Cation efflux protein, cytoplasmic domain"/>
    <property type="match status" value="1"/>
</dbReference>
<evidence type="ECO:0000256" key="6">
    <source>
        <dbReference type="SAM" id="Phobius"/>
    </source>
</evidence>
<name>A0ABY8PTP2_9BACT</name>
<evidence type="ECO:0000256" key="5">
    <source>
        <dbReference type="ARBA" id="ARBA00023136"/>
    </source>
</evidence>